<dbReference type="Proteomes" id="UP000009027">
    <property type="component" value="Unassembled WGS sequence"/>
</dbReference>
<keyword evidence="2" id="KW-0732">Signal</keyword>
<organism evidence="3 4">
    <name type="scientific">Trypanosoma vivax (strain Y486)</name>
    <dbReference type="NCBI Taxonomy" id="1055687"/>
    <lineage>
        <taxon>Eukaryota</taxon>
        <taxon>Discoba</taxon>
        <taxon>Euglenozoa</taxon>
        <taxon>Kinetoplastea</taxon>
        <taxon>Metakinetoplastina</taxon>
        <taxon>Trypanosomatida</taxon>
        <taxon>Trypanosomatidae</taxon>
        <taxon>Trypanosoma</taxon>
        <taxon>Duttonella</taxon>
    </lineage>
</organism>
<evidence type="ECO:0000313" key="4">
    <source>
        <dbReference type="Proteomes" id="UP000009027"/>
    </source>
</evidence>
<feature type="region of interest" description="Disordered" evidence="1">
    <location>
        <begin position="340"/>
        <end position="429"/>
    </location>
</feature>
<accession>F9WRH1</accession>
<sequence length="429" mass="44343">MTFYALAAVVLLCACGTGARGAATDGAPMAKGTATVICSLVTALRKEAAEAARIEAEMAVLPAAIEAMSETQKKALAQLVADAVGHATRAMPAEGRRDKHNATEAAAVLIAELDSMLGKRQKAVTHARTLEARARIMAARVEDVVNLFAAYKSSATDAKACIKATNRQATVDAIMKEVGCRKDAGSLGQYAAGSLGQYAAEELADALREAKAMDADTAFATSSDSDECPLTQSKTSDDTHGPLIGGHAVELAGLWDLTKAASNQQKPKISWKAGTVSGENSHIQDILDKKEARTAAANEANKICSMGAFAAKICVSSKATDALTSIELAAKTLSAHAHAQLARGQPAEGSTVPAADAQDAPSDNRENAAAEPVMEKQRTRDSAAPGGATGGSARKDGDTKTPWHAAPLTALALWSRTANSNSRPAAARR</sequence>
<dbReference type="AlphaFoldDB" id="F9WRH1"/>
<name>F9WRH1_TRYVY</name>
<keyword evidence="4" id="KW-1185">Reference proteome</keyword>
<evidence type="ECO:0008006" key="5">
    <source>
        <dbReference type="Google" id="ProtNLM"/>
    </source>
</evidence>
<evidence type="ECO:0000256" key="2">
    <source>
        <dbReference type="SAM" id="SignalP"/>
    </source>
</evidence>
<evidence type="ECO:0000256" key="1">
    <source>
        <dbReference type="SAM" id="MobiDB-lite"/>
    </source>
</evidence>
<reference evidence="3 4" key="1">
    <citation type="journal article" date="2012" name="Proc. Natl. Acad. Sci. U.S.A.">
        <title>Antigenic diversity is generated by distinct evolutionary mechanisms in African trypanosome species.</title>
        <authorList>
            <person name="Jackson A.P."/>
            <person name="Berry A."/>
            <person name="Aslett M."/>
            <person name="Allison H.C."/>
            <person name="Burton P."/>
            <person name="Vavrova-Anderson J."/>
            <person name="Brown R."/>
            <person name="Browne H."/>
            <person name="Corton N."/>
            <person name="Hauser H."/>
            <person name="Gamble J."/>
            <person name="Gilderthorp R."/>
            <person name="Marcello L."/>
            <person name="McQuillan J."/>
            <person name="Otto T.D."/>
            <person name="Quail M.A."/>
            <person name="Sanders M.J."/>
            <person name="van Tonder A."/>
            <person name="Ginger M.L."/>
            <person name="Field M.C."/>
            <person name="Barry J.D."/>
            <person name="Hertz-Fowler C."/>
            <person name="Berriman M."/>
        </authorList>
    </citation>
    <scope>NUCLEOTIDE SEQUENCE</scope>
    <source>
        <strain evidence="3 4">Y486</strain>
    </source>
</reference>
<feature type="signal peptide" evidence="2">
    <location>
        <begin position="1"/>
        <end position="21"/>
    </location>
</feature>
<feature type="compositionally biased region" description="Low complexity" evidence="1">
    <location>
        <begin position="415"/>
        <end position="429"/>
    </location>
</feature>
<feature type="compositionally biased region" description="Basic and acidic residues" evidence="1">
    <location>
        <begin position="362"/>
        <end position="381"/>
    </location>
</feature>
<dbReference type="EMBL" id="CAEX01004960">
    <property type="protein sequence ID" value="CCD20155.1"/>
    <property type="molecule type" value="Genomic_DNA"/>
</dbReference>
<gene>
    <name evidence="3" type="ORF">TvY486_0029270</name>
</gene>
<dbReference type="VEuPathDB" id="TriTrypDB:TvY486_0029270"/>
<evidence type="ECO:0000313" key="3">
    <source>
        <dbReference type="EMBL" id="CCD20155.1"/>
    </source>
</evidence>
<feature type="chain" id="PRO_5003395289" description="Trypanosoma glutamic acid/alanine-rich protein domain-containing protein" evidence="2">
    <location>
        <begin position="22"/>
        <end position="429"/>
    </location>
</feature>
<proteinExistence type="predicted"/>
<protein>
    <recommendedName>
        <fullName evidence="5">Trypanosoma glutamic acid/alanine-rich protein domain-containing protein</fullName>
    </recommendedName>
</protein>